<dbReference type="Gene3D" id="2.10.109.10">
    <property type="entry name" value="Umud Fragment, subunit A"/>
    <property type="match status" value="1"/>
</dbReference>
<evidence type="ECO:0000256" key="4">
    <source>
        <dbReference type="ARBA" id="ARBA00013208"/>
    </source>
</evidence>
<comment type="subcellular location">
    <subcellularLocation>
        <location evidence="2">Cell membrane</location>
        <topology evidence="2">Single-pass type II membrane protein</topology>
    </subcellularLocation>
    <subcellularLocation>
        <location evidence="7">Membrane</location>
        <topology evidence="7">Single-pass type II membrane protein</topology>
    </subcellularLocation>
</comment>
<dbReference type="Proteomes" id="UP001515100">
    <property type="component" value="Unassembled WGS sequence"/>
</dbReference>
<dbReference type="GO" id="GO:0006465">
    <property type="term" value="P:signal peptide processing"/>
    <property type="evidence" value="ECO:0007669"/>
    <property type="project" value="InterPro"/>
</dbReference>
<dbReference type="PANTHER" id="PTHR43390">
    <property type="entry name" value="SIGNAL PEPTIDASE I"/>
    <property type="match status" value="1"/>
</dbReference>
<evidence type="ECO:0000313" key="10">
    <source>
        <dbReference type="Proteomes" id="UP001515100"/>
    </source>
</evidence>
<dbReference type="SUPFAM" id="SSF51306">
    <property type="entry name" value="LexA/Signal peptidase"/>
    <property type="match status" value="1"/>
</dbReference>
<keyword evidence="7" id="KW-0645">Protease</keyword>
<dbReference type="EMBL" id="SDPP02000003">
    <property type="protein sequence ID" value="KAA1376626.1"/>
    <property type="molecule type" value="Genomic_DNA"/>
</dbReference>
<evidence type="ECO:0000256" key="2">
    <source>
        <dbReference type="ARBA" id="ARBA00004401"/>
    </source>
</evidence>
<evidence type="ECO:0000259" key="8">
    <source>
        <dbReference type="Pfam" id="PF10502"/>
    </source>
</evidence>
<sequence>MVLAVVVKTFLLQAFYIPSESMEPTMLVDDKIVVQKVSYWSGGPQRGDIVVFDDPGGWLSAGQDARPGNVVQRALEKVGLFPSGGHLIKRVIGVGGDHVVCCTAGRLTVNGTAVDEPYLMDDTSTAQTPFDVKVPSGRLWVMGDNRGDSSASPQHIGDPGGGFVPESTVVGEAWLRLWPLGRAGFVDGTSAFDDVPSP</sequence>
<dbReference type="PROSITE" id="PS00761">
    <property type="entry name" value="SPASE_I_3"/>
    <property type="match status" value="1"/>
</dbReference>
<comment type="catalytic activity">
    <reaction evidence="1 7">
        <text>Cleavage of hydrophobic, N-terminal signal or leader sequences from secreted and periplasmic proteins.</text>
        <dbReference type="EC" id="3.4.21.89"/>
    </reaction>
</comment>
<reference evidence="9" key="1">
    <citation type="submission" date="2019-09" db="EMBL/GenBank/DDBJ databases">
        <authorList>
            <person name="Li J."/>
        </authorList>
    </citation>
    <scope>NUCLEOTIDE SEQUENCE [LARGE SCALE GENOMIC DNA]</scope>
    <source>
        <strain evidence="9">NRBC 14897</strain>
    </source>
</reference>
<feature type="active site" evidence="6">
    <location>
        <position position="89"/>
    </location>
</feature>
<comment type="similarity">
    <text evidence="3 7">Belongs to the peptidase S26 family.</text>
</comment>
<dbReference type="InterPro" id="IPR019533">
    <property type="entry name" value="Peptidase_S26"/>
</dbReference>
<dbReference type="GO" id="GO:0004252">
    <property type="term" value="F:serine-type endopeptidase activity"/>
    <property type="evidence" value="ECO:0007669"/>
    <property type="project" value="InterPro"/>
</dbReference>
<organism evidence="9 10">
    <name type="scientific">Aeromicrobium fastidiosum</name>
    <dbReference type="NCBI Taxonomy" id="52699"/>
    <lineage>
        <taxon>Bacteria</taxon>
        <taxon>Bacillati</taxon>
        <taxon>Actinomycetota</taxon>
        <taxon>Actinomycetes</taxon>
        <taxon>Propionibacteriales</taxon>
        <taxon>Nocardioidaceae</taxon>
        <taxon>Aeromicrobium</taxon>
    </lineage>
</organism>
<dbReference type="PRINTS" id="PR00727">
    <property type="entry name" value="LEADERPTASE"/>
</dbReference>
<protein>
    <recommendedName>
        <fullName evidence="4 7">Signal peptidase I</fullName>
        <ecNumber evidence="4 7">3.4.21.89</ecNumber>
    </recommendedName>
</protein>
<dbReference type="InterPro" id="IPR019758">
    <property type="entry name" value="Pept_S26A_signal_pept_1_CS"/>
</dbReference>
<comment type="caution">
    <text evidence="9">The sequence shown here is derived from an EMBL/GenBank/DDBJ whole genome shotgun (WGS) entry which is preliminary data.</text>
</comment>
<evidence type="ECO:0000256" key="7">
    <source>
        <dbReference type="RuleBase" id="RU362042"/>
    </source>
</evidence>
<feature type="domain" description="Peptidase S26" evidence="8">
    <location>
        <begin position="2"/>
        <end position="178"/>
    </location>
</feature>
<dbReference type="PANTHER" id="PTHR43390:SF1">
    <property type="entry name" value="CHLOROPLAST PROCESSING PEPTIDASE"/>
    <property type="match status" value="1"/>
</dbReference>
<dbReference type="GO" id="GO:0005886">
    <property type="term" value="C:plasma membrane"/>
    <property type="evidence" value="ECO:0007669"/>
    <property type="project" value="UniProtKB-SubCell"/>
</dbReference>
<dbReference type="NCBIfam" id="TIGR02227">
    <property type="entry name" value="sigpep_I_bact"/>
    <property type="match status" value="1"/>
</dbReference>
<proteinExistence type="inferred from homology"/>
<evidence type="ECO:0000256" key="5">
    <source>
        <dbReference type="ARBA" id="ARBA00022801"/>
    </source>
</evidence>
<dbReference type="CDD" id="cd06530">
    <property type="entry name" value="S26_SPase_I"/>
    <property type="match status" value="1"/>
</dbReference>
<name>A0A641ALS5_9ACTN</name>
<dbReference type="InterPro" id="IPR036286">
    <property type="entry name" value="LexA/Signal_pep-like_sf"/>
</dbReference>
<evidence type="ECO:0000313" key="9">
    <source>
        <dbReference type="EMBL" id="KAA1376626.1"/>
    </source>
</evidence>
<evidence type="ECO:0000256" key="6">
    <source>
        <dbReference type="PIRSR" id="PIRSR600223-1"/>
    </source>
</evidence>
<evidence type="ECO:0000256" key="1">
    <source>
        <dbReference type="ARBA" id="ARBA00000677"/>
    </source>
</evidence>
<accession>A0A641ALS5</accession>
<keyword evidence="5 7" id="KW-0378">Hydrolase</keyword>
<dbReference type="EC" id="3.4.21.89" evidence="4 7"/>
<dbReference type="OrthoDB" id="9815782at2"/>
<feature type="active site" evidence="6">
    <location>
        <position position="21"/>
    </location>
</feature>
<gene>
    <name evidence="9" type="primary">lepB</name>
    <name evidence="9" type="ORF">ESP62_014155</name>
</gene>
<keyword evidence="10" id="KW-1185">Reference proteome</keyword>
<dbReference type="Pfam" id="PF10502">
    <property type="entry name" value="Peptidase_S26"/>
    <property type="match status" value="1"/>
</dbReference>
<dbReference type="InterPro" id="IPR000223">
    <property type="entry name" value="Pept_S26A_signal_pept_1"/>
</dbReference>
<evidence type="ECO:0000256" key="3">
    <source>
        <dbReference type="ARBA" id="ARBA00009370"/>
    </source>
</evidence>
<dbReference type="GO" id="GO:0009003">
    <property type="term" value="F:signal peptidase activity"/>
    <property type="evidence" value="ECO:0007669"/>
    <property type="project" value="UniProtKB-EC"/>
</dbReference>
<dbReference type="AlphaFoldDB" id="A0A641ALS5"/>